<evidence type="ECO:0000313" key="4">
    <source>
        <dbReference type="EMBL" id="MYL84262.1"/>
    </source>
</evidence>
<proteinExistence type="predicted"/>
<feature type="domain" description="CHAT" evidence="3">
    <location>
        <begin position="775"/>
        <end position="1117"/>
    </location>
</feature>
<dbReference type="InterPro" id="IPR024983">
    <property type="entry name" value="CHAT_dom"/>
</dbReference>
<feature type="repeat" description="TPR" evidence="1">
    <location>
        <begin position="125"/>
        <end position="158"/>
    </location>
</feature>
<feature type="repeat" description="TPR" evidence="1">
    <location>
        <begin position="57"/>
        <end position="90"/>
    </location>
</feature>
<dbReference type="AlphaFoldDB" id="A0A7C9IXL4"/>
<feature type="repeat" description="TPR" evidence="1">
    <location>
        <begin position="201"/>
        <end position="234"/>
    </location>
</feature>
<dbReference type="RefSeq" id="WP_160962118.1">
    <property type="nucleotide sequence ID" value="NZ_WVUD01000028.1"/>
</dbReference>
<name>A0A7C9IXL4_9BACT</name>
<feature type="signal peptide" evidence="2">
    <location>
        <begin position="1"/>
        <end position="23"/>
    </location>
</feature>
<dbReference type="InterPro" id="IPR011990">
    <property type="entry name" value="TPR-like_helical_dom_sf"/>
</dbReference>
<keyword evidence="2" id="KW-0732">Signal</keyword>
<keyword evidence="5" id="KW-1185">Reference proteome</keyword>
<dbReference type="Pfam" id="PF12770">
    <property type="entry name" value="CHAT"/>
    <property type="match status" value="1"/>
</dbReference>
<dbReference type="PROSITE" id="PS50293">
    <property type="entry name" value="TPR_REGION"/>
    <property type="match status" value="1"/>
</dbReference>
<evidence type="ECO:0000313" key="5">
    <source>
        <dbReference type="Proteomes" id="UP000482487"/>
    </source>
</evidence>
<evidence type="ECO:0000256" key="2">
    <source>
        <dbReference type="SAM" id="SignalP"/>
    </source>
</evidence>
<dbReference type="Pfam" id="PF00515">
    <property type="entry name" value="TPR_1"/>
    <property type="match status" value="1"/>
</dbReference>
<gene>
    <name evidence="4" type="ORF">GTA51_14110</name>
</gene>
<feature type="chain" id="PRO_5028944752" evidence="2">
    <location>
        <begin position="24"/>
        <end position="1268"/>
    </location>
</feature>
<dbReference type="SMART" id="SM00028">
    <property type="entry name" value="TPR"/>
    <property type="match status" value="9"/>
</dbReference>
<dbReference type="SUPFAM" id="SSF48452">
    <property type="entry name" value="TPR-like"/>
    <property type="match status" value="4"/>
</dbReference>
<dbReference type="PANTHER" id="PTHR10098:SF108">
    <property type="entry name" value="TETRATRICOPEPTIDE REPEAT PROTEIN 28"/>
    <property type="match status" value="1"/>
</dbReference>
<comment type="caution">
    <text evidence="4">The sequence shown here is derived from an EMBL/GenBank/DDBJ whole genome shotgun (WGS) entry which is preliminary data.</text>
</comment>
<reference evidence="4 5" key="1">
    <citation type="submission" date="2020-01" db="EMBL/GenBank/DDBJ databases">
        <title>Genome sequence of Desulfovibrio aerotolerans DSM 16695(T).</title>
        <authorList>
            <person name="Karnachuk O."/>
            <person name="Avakyan M."/>
            <person name="Mardanov A."/>
            <person name="Kadnikov V."/>
            <person name="Ravin N."/>
        </authorList>
    </citation>
    <scope>NUCLEOTIDE SEQUENCE [LARGE SCALE GENOMIC DNA]</scope>
    <source>
        <strain evidence="4 5">DSM 16695</strain>
    </source>
</reference>
<dbReference type="EMBL" id="WVUD01000028">
    <property type="protein sequence ID" value="MYL84262.1"/>
    <property type="molecule type" value="Genomic_DNA"/>
</dbReference>
<dbReference type="PROSITE" id="PS50005">
    <property type="entry name" value="TPR"/>
    <property type="match status" value="3"/>
</dbReference>
<sequence>MLRTYPKLAFVLCCWLLPGVVQASSCPEADAEKNTDKKIQLYTKCIESGKLSPYQASDAYCERGFVYGNSKILPKAIDDFTMCIKMRPTNPTGYLSRARAYIGMGTPEKAIPDIDLLMLAAANSPQVVSVRGDMHKAMKRYDDAITDYTRSIKLQKNSKSADKIEIADTYRKRSICHSEKKDWTSAQQDIDIAISLRPNDSKYYNTRGVLYSNQQNNDKAKEDFQQAVRLDPNNKSAQENLAQLNKSKPSEMDKLIRIEKESYDLVHKGEYSQAIEKLKLAMADSEKFFGDNLMGYSHIVELLAGMYDMTSQPNASLPLYKTLLQYYSELYGPNSSKAAPYIASLAGVYDEIGDAEQASKFRKRVVEIEEKSPDPSLQNLAGELHNLAMSELMNNEFEAAKKHLDKAYALKKRILGDDDLATIITQLGYAAYHKALGQDDQAEMIFQQQLILLKQLDPQHNEYIAEVYTDLADIRERAGDTESAERYLNQSLKIQQHGRGTSSTAVASAQQILANFSARRGDYKTALDLLLRSQRITDAFIDRVMGFTTERQQLLFLAEEQRVMQSLFSLVAQKFATDKAAIRQCFDIWLRLKGLVLETQKQFQNAILSSKDPKISHIFDELRTVRANISYSIFAGPSQDQSNEEHQKNLDSLEARKQALEAEIAQKSPSGSAGLNQIVAQSDVISRLLPKGSVMIEFVRTTLPSFELKTKTAPNEPPAHYLAFILPAGNPAGLTLVDLGEAARIETAQAELRRILSHPREAHPDDPDTAEVVTKASNALYKLVFSPLRQTLGEARKVFLSPDGALNLLPFEVLSDDAGRFLIEDFSFTYLAAGRDVLRFGRKGDKGAKNLVIGNPDFDLDAKTKQSVLQDLKLTRGAGPTDMMASRERRGLHFSPLPGTKQEIEAIQQILGSDNSEFYTGKAAVEELLMSRKAPNILHLATHGFFLPDQDMPRATSETPAEKKLLKERGTIFENPLVRSGIALAGANGSLTADKSMAGDGLVTAEKVLGLNLQGTKLVVLSACESGVGEIRSGEGVFGLRRAFMQAGAKSQIMSMWPVPDAQTKDLMTNFYTRLRTDAVNPAVALRQATLDMMEATRKQYGHANPFFWGAFVFLGDDGSITAPASKDVQLAAPQSDTARTSVARHEEIRRFMEDFFQARALNGSDRALDFYADQVDFFNVGKANKSIIKKSLDYYTNRWPIRNSSIISMSIDFNQQNNTYEIKISYDYSTKNSTLQKQGTAHDAFIIKQNGHKFGIVSEKNISTDRK</sequence>
<accession>A0A7C9IXL4</accession>
<dbReference type="Pfam" id="PF13424">
    <property type="entry name" value="TPR_12"/>
    <property type="match status" value="2"/>
</dbReference>
<keyword evidence="1" id="KW-0802">TPR repeat</keyword>
<evidence type="ECO:0000256" key="1">
    <source>
        <dbReference type="PROSITE-ProRule" id="PRU00339"/>
    </source>
</evidence>
<protein>
    <submittedName>
        <fullName evidence="4">CHAT domain-containing protein</fullName>
    </submittedName>
</protein>
<evidence type="ECO:0000259" key="3">
    <source>
        <dbReference type="Pfam" id="PF12770"/>
    </source>
</evidence>
<dbReference type="PANTHER" id="PTHR10098">
    <property type="entry name" value="RAPSYN-RELATED"/>
    <property type="match status" value="1"/>
</dbReference>
<dbReference type="Gene3D" id="1.25.40.10">
    <property type="entry name" value="Tetratricopeptide repeat domain"/>
    <property type="match status" value="4"/>
</dbReference>
<dbReference type="InterPro" id="IPR019734">
    <property type="entry name" value="TPR_rpt"/>
</dbReference>
<dbReference type="Proteomes" id="UP000482487">
    <property type="component" value="Unassembled WGS sequence"/>
</dbReference>
<dbReference type="OrthoDB" id="9149083at2"/>
<organism evidence="4 5">
    <name type="scientific">Solidesulfovibrio aerotolerans</name>
    <dbReference type="NCBI Taxonomy" id="295255"/>
    <lineage>
        <taxon>Bacteria</taxon>
        <taxon>Pseudomonadati</taxon>
        <taxon>Thermodesulfobacteriota</taxon>
        <taxon>Desulfovibrionia</taxon>
        <taxon>Desulfovibrionales</taxon>
        <taxon>Desulfovibrionaceae</taxon>
        <taxon>Solidesulfovibrio</taxon>
    </lineage>
</organism>